<sequence>MKRSKKHTGFSIIKIVFSILLLHYGFFANSQNVENSKIIDHFSGKVTVTHNGISLIPSFSLEDPAVIFNLNIAKKNLSFEPELRFALEGKPWSFLFWWRYKVIKNEKFNLRIGAHPALNFRTIDVISNGVFKQLIESRRFLAGELAPSYTISKKVKAGMYYLYSHGFDDSAKNTHFLVINSLLSNINLTEKIYLSFSPQFYYLKMDKPDGFYFASFLNISKQDFPLSVAAIFNKKIKTDILPEKDLVWNISLVYSFR</sequence>
<dbReference type="Proteomes" id="UP000831290">
    <property type="component" value="Chromosome"/>
</dbReference>
<dbReference type="KEGG" id="fbm:MQE35_10130"/>
<dbReference type="RefSeq" id="WP_255841252.1">
    <property type="nucleotide sequence ID" value="NZ_CP094358.1"/>
</dbReference>
<keyword evidence="1" id="KW-1133">Transmembrane helix</keyword>
<evidence type="ECO:0000256" key="1">
    <source>
        <dbReference type="SAM" id="Phobius"/>
    </source>
</evidence>
<protein>
    <submittedName>
        <fullName evidence="2">Uncharacterized protein</fullName>
    </submittedName>
</protein>
<keyword evidence="1" id="KW-0472">Membrane</keyword>
<keyword evidence="3" id="KW-1185">Reference proteome</keyword>
<reference evidence="2" key="1">
    <citation type="submission" date="2022-03" db="EMBL/GenBank/DDBJ databases">
        <title>Description of Abyssus ytuae gen. nov., sp. nov., a novel member of the family Flavobacteriaceae isolated from the sediment of Mariana Trench.</title>
        <authorList>
            <person name="Zhang J."/>
            <person name="Xu X."/>
        </authorList>
    </citation>
    <scope>NUCLEOTIDE SEQUENCE</scope>
    <source>
        <strain evidence="2">MT3330</strain>
    </source>
</reference>
<evidence type="ECO:0000313" key="2">
    <source>
        <dbReference type="EMBL" id="UOB16095.1"/>
    </source>
</evidence>
<evidence type="ECO:0000313" key="3">
    <source>
        <dbReference type="Proteomes" id="UP000831290"/>
    </source>
</evidence>
<feature type="transmembrane region" description="Helical" evidence="1">
    <location>
        <begin position="12"/>
        <end position="28"/>
    </location>
</feature>
<gene>
    <name evidence="2" type="ORF">MQE35_10130</name>
</gene>
<dbReference type="AlphaFoldDB" id="A0A9E6ZL33"/>
<keyword evidence="1" id="KW-0812">Transmembrane</keyword>
<accession>A0A9E6ZL33</accession>
<proteinExistence type="predicted"/>
<organism evidence="2 3">
    <name type="scientific">Abyssalbus ytuae</name>
    <dbReference type="NCBI Taxonomy" id="2926907"/>
    <lineage>
        <taxon>Bacteria</taxon>
        <taxon>Pseudomonadati</taxon>
        <taxon>Bacteroidota</taxon>
        <taxon>Flavobacteriia</taxon>
        <taxon>Flavobacteriales</taxon>
        <taxon>Flavobacteriaceae</taxon>
        <taxon>Abyssalbus</taxon>
    </lineage>
</organism>
<dbReference type="EMBL" id="CP094358">
    <property type="protein sequence ID" value="UOB16095.1"/>
    <property type="molecule type" value="Genomic_DNA"/>
</dbReference>
<name>A0A9E6ZL33_9FLAO</name>